<evidence type="ECO:0000259" key="6">
    <source>
        <dbReference type="PROSITE" id="PS50950"/>
    </source>
</evidence>
<dbReference type="InterPro" id="IPR006612">
    <property type="entry name" value="THAP_Znf"/>
</dbReference>
<evidence type="ECO:0000256" key="1">
    <source>
        <dbReference type="ARBA" id="ARBA00022723"/>
    </source>
</evidence>
<protein>
    <submittedName>
        <fullName evidence="8">Uncharacterized protein LOC112468647</fullName>
    </submittedName>
</protein>
<evidence type="ECO:0000256" key="5">
    <source>
        <dbReference type="PROSITE-ProRule" id="PRU00309"/>
    </source>
</evidence>
<keyword evidence="3" id="KW-0862">Zinc</keyword>
<dbReference type="Gene3D" id="6.20.210.20">
    <property type="entry name" value="THAP domain"/>
    <property type="match status" value="1"/>
</dbReference>
<keyword evidence="4 5" id="KW-0238">DNA-binding</keyword>
<dbReference type="Proteomes" id="UP000504618">
    <property type="component" value="Unplaced"/>
</dbReference>
<dbReference type="OrthoDB" id="7555211at2759"/>
<evidence type="ECO:0000313" key="8">
    <source>
        <dbReference type="RefSeq" id="XP_024893698.1"/>
    </source>
</evidence>
<dbReference type="AlphaFoldDB" id="A0A6J1RH81"/>
<keyword evidence="2 5" id="KW-0863">Zinc-finger</keyword>
<keyword evidence="7" id="KW-1185">Reference proteome</keyword>
<dbReference type="InterPro" id="IPR052224">
    <property type="entry name" value="THAP_domain_protein"/>
</dbReference>
<dbReference type="InterPro" id="IPR038441">
    <property type="entry name" value="THAP_Znf_sf"/>
</dbReference>
<sequence length="274" mass="31643">MYTFVIHTIWNYHLIKMSKSCYLCNRKPSKNEYISVHGFPKNLTLRQKWKDACGLTEADDVSHVYICSVHFVSENLKITKVAGNSRIVLKPGSVPSICIPNSSRFEVVPASDNIIEENVTSLNVDSYLSPTDCAPILQDVEHMDTVDFSSSADCEPSFQQNLELKEFQQNSIETDQSKRNCSDENYVNTPKKRRFHQPRYISEITSPDFATPRRARRTLKFIKDKEQERLKKIKYLQNINRNQRKRITSLKDMIKHLHDKGLMSHEAGDSLTVT</sequence>
<evidence type="ECO:0000313" key="7">
    <source>
        <dbReference type="Proteomes" id="UP000504618"/>
    </source>
</evidence>
<dbReference type="PANTHER" id="PTHR46927">
    <property type="entry name" value="AGAP005574-PA"/>
    <property type="match status" value="1"/>
</dbReference>
<evidence type="ECO:0000256" key="2">
    <source>
        <dbReference type="ARBA" id="ARBA00022771"/>
    </source>
</evidence>
<dbReference type="PANTHER" id="PTHR46927:SF3">
    <property type="entry name" value="THAP-TYPE DOMAIN-CONTAINING PROTEIN"/>
    <property type="match status" value="1"/>
</dbReference>
<name>A0A6J1RH81_9HYME</name>
<organism evidence="7 8">
    <name type="scientific">Temnothorax curvispinosus</name>
    <dbReference type="NCBI Taxonomy" id="300111"/>
    <lineage>
        <taxon>Eukaryota</taxon>
        <taxon>Metazoa</taxon>
        <taxon>Ecdysozoa</taxon>
        <taxon>Arthropoda</taxon>
        <taxon>Hexapoda</taxon>
        <taxon>Insecta</taxon>
        <taxon>Pterygota</taxon>
        <taxon>Neoptera</taxon>
        <taxon>Endopterygota</taxon>
        <taxon>Hymenoptera</taxon>
        <taxon>Apocrita</taxon>
        <taxon>Aculeata</taxon>
        <taxon>Formicoidea</taxon>
        <taxon>Formicidae</taxon>
        <taxon>Myrmicinae</taxon>
        <taxon>Temnothorax</taxon>
    </lineage>
</organism>
<feature type="domain" description="THAP-type" evidence="6">
    <location>
        <begin position="17"/>
        <end position="98"/>
    </location>
</feature>
<dbReference type="GeneID" id="112468647"/>
<dbReference type="Pfam" id="PF05485">
    <property type="entry name" value="THAP"/>
    <property type="match status" value="1"/>
</dbReference>
<reference evidence="8" key="1">
    <citation type="submission" date="2025-08" db="UniProtKB">
        <authorList>
            <consortium name="RefSeq"/>
        </authorList>
    </citation>
    <scope>IDENTIFICATION</scope>
    <source>
        <tissue evidence="8">Whole body</tissue>
    </source>
</reference>
<dbReference type="GO" id="GO:0008270">
    <property type="term" value="F:zinc ion binding"/>
    <property type="evidence" value="ECO:0007669"/>
    <property type="project" value="UniProtKB-KW"/>
</dbReference>
<dbReference type="PROSITE" id="PS50950">
    <property type="entry name" value="ZF_THAP"/>
    <property type="match status" value="1"/>
</dbReference>
<dbReference type="SMART" id="SM00692">
    <property type="entry name" value="DM3"/>
    <property type="match status" value="1"/>
</dbReference>
<accession>A0A6J1RH81</accession>
<keyword evidence="1" id="KW-0479">Metal-binding</keyword>
<dbReference type="GO" id="GO:0003677">
    <property type="term" value="F:DNA binding"/>
    <property type="evidence" value="ECO:0007669"/>
    <property type="project" value="UniProtKB-UniRule"/>
</dbReference>
<dbReference type="SUPFAM" id="SSF57716">
    <property type="entry name" value="Glucocorticoid receptor-like (DNA-binding domain)"/>
    <property type="match status" value="1"/>
</dbReference>
<gene>
    <name evidence="8" type="primary">LOC112468647</name>
</gene>
<evidence type="ECO:0000256" key="3">
    <source>
        <dbReference type="ARBA" id="ARBA00022833"/>
    </source>
</evidence>
<dbReference type="RefSeq" id="XP_024893698.1">
    <property type="nucleotide sequence ID" value="XM_025037930.1"/>
</dbReference>
<proteinExistence type="predicted"/>
<dbReference type="SMART" id="SM00980">
    <property type="entry name" value="THAP"/>
    <property type="match status" value="1"/>
</dbReference>
<evidence type="ECO:0000256" key="4">
    <source>
        <dbReference type="ARBA" id="ARBA00023125"/>
    </source>
</evidence>